<keyword evidence="1" id="KW-0812">Transmembrane</keyword>
<evidence type="ECO:0000313" key="2">
    <source>
        <dbReference type="EMBL" id="SEL09408.1"/>
    </source>
</evidence>
<evidence type="ECO:0000256" key="1">
    <source>
        <dbReference type="SAM" id="Phobius"/>
    </source>
</evidence>
<keyword evidence="1" id="KW-0472">Membrane</keyword>
<gene>
    <name evidence="2" type="ORF">SAMN04487910_1698</name>
</gene>
<dbReference type="OrthoDB" id="1443428at2"/>
<protein>
    <submittedName>
        <fullName evidence="2">Uncharacterized protein</fullName>
    </submittedName>
</protein>
<dbReference type="EMBL" id="FOAB01000003">
    <property type="protein sequence ID" value="SEL09408.1"/>
    <property type="molecule type" value="Genomic_DNA"/>
</dbReference>
<keyword evidence="1" id="KW-1133">Transmembrane helix</keyword>
<dbReference type="RefSeq" id="WP_091407468.1">
    <property type="nucleotide sequence ID" value="NZ_FOAB01000003.1"/>
</dbReference>
<evidence type="ECO:0000313" key="3">
    <source>
        <dbReference type="Proteomes" id="UP000198521"/>
    </source>
</evidence>
<name>A0A1H7MER5_AQUAM</name>
<proteinExistence type="predicted"/>
<organism evidence="2 3">
    <name type="scientific">Aquimarina amphilecti</name>
    <dbReference type="NCBI Taxonomy" id="1038014"/>
    <lineage>
        <taxon>Bacteria</taxon>
        <taxon>Pseudomonadati</taxon>
        <taxon>Bacteroidota</taxon>
        <taxon>Flavobacteriia</taxon>
        <taxon>Flavobacteriales</taxon>
        <taxon>Flavobacteriaceae</taxon>
        <taxon>Aquimarina</taxon>
    </lineage>
</organism>
<accession>A0A1H7MER5</accession>
<reference evidence="2 3" key="1">
    <citation type="submission" date="2016-10" db="EMBL/GenBank/DDBJ databases">
        <authorList>
            <person name="de Groot N.N."/>
        </authorList>
    </citation>
    <scope>NUCLEOTIDE SEQUENCE [LARGE SCALE GENOMIC DNA]</scope>
    <source>
        <strain evidence="2 3">DSM 25232</strain>
    </source>
</reference>
<keyword evidence="3" id="KW-1185">Reference proteome</keyword>
<dbReference type="AlphaFoldDB" id="A0A1H7MER5"/>
<feature type="transmembrane region" description="Helical" evidence="1">
    <location>
        <begin position="131"/>
        <end position="156"/>
    </location>
</feature>
<sequence length="159" mass="18294">MIKINWKKDFFSSKYALLSSNQNIGEFNQHSFSNFSIGKLNDTKLKFKKKVFFNSEIDIIDLTLNKPIGSIKFNSWRGGTIISLNGDSYKWNHDNFWNSKWSISQNQKRLIHYKSSTKTGLIESSVDNESLILCGLFVHNYYLLSLIILSALVIIISTS</sequence>
<dbReference type="Proteomes" id="UP000198521">
    <property type="component" value="Unassembled WGS sequence"/>
</dbReference>